<dbReference type="PANTHER" id="PTHR34512:SF30">
    <property type="entry name" value="OUTER MEMBRANE PROTEIN ASSEMBLY FACTOR BAMB"/>
    <property type="match status" value="1"/>
</dbReference>
<dbReference type="Proteomes" id="UP000261811">
    <property type="component" value="Unassembled WGS sequence"/>
</dbReference>
<dbReference type="InterPro" id="IPR015943">
    <property type="entry name" value="WD40/YVTN_repeat-like_dom_sf"/>
</dbReference>
<evidence type="ECO:0000259" key="3">
    <source>
        <dbReference type="Pfam" id="PF13360"/>
    </source>
</evidence>
<keyword evidence="2" id="KW-1133">Transmembrane helix</keyword>
<reference evidence="4 5" key="1">
    <citation type="submission" date="2018-08" db="EMBL/GenBank/DDBJ databases">
        <title>Actinomadura jelena sp. nov., a novel Actinomycete isolated from soil in Chad.</title>
        <authorList>
            <person name="Shi L."/>
        </authorList>
    </citation>
    <scope>NUCLEOTIDE SEQUENCE [LARGE SCALE GENOMIC DNA]</scope>
    <source>
        <strain evidence="4 5">NEAU-G17</strain>
    </source>
</reference>
<feature type="domain" description="Pyrrolo-quinoline quinone repeat" evidence="3">
    <location>
        <begin position="357"/>
        <end position="470"/>
    </location>
</feature>
<evidence type="ECO:0000313" key="4">
    <source>
        <dbReference type="EMBL" id="RFU42856.1"/>
    </source>
</evidence>
<feature type="transmembrane region" description="Helical" evidence="2">
    <location>
        <begin position="133"/>
        <end position="153"/>
    </location>
</feature>
<feature type="region of interest" description="Disordered" evidence="1">
    <location>
        <begin position="610"/>
        <end position="650"/>
    </location>
</feature>
<dbReference type="InterPro" id="IPR002372">
    <property type="entry name" value="PQQ_rpt_dom"/>
</dbReference>
<dbReference type="AlphaFoldDB" id="A0A372JSS5"/>
<dbReference type="SUPFAM" id="SSF50998">
    <property type="entry name" value="Quinoprotein alcohol dehydrogenase-like"/>
    <property type="match status" value="1"/>
</dbReference>
<evidence type="ECO:0000256" key="1">
    <source>
        <dbReference type="SAM" id="MobiDB-lite"/>
    </source>
</evidence>
<feature type="compositionally biased region" description="Low complexity" evidence="1">
    <location>
        <begin position="629"/>
        <end position="644"/>
    </location>
</feature>
<protein>
    <recommendedName>
        <fullName evidence="3">Pyrrolo-quinoline quinone repeat domain-containing protein</fullName>
    </recommendedName>
</protein>
<dbReference type="EMBL" id="QURH01000088">
    <property type="protein sequence ID" value="RFU42856.1"/>
    <property type="molecule type" value="Genomic_DNA"/>
</dbReference>
<evidence type="ECO:0000313" key="5">
    <source>
        <dbReference type="Proteomes" id="UP000261811"/>
    </source>
</evidence>
<keyword evidence="2" id="KW-0812">Transmembrane</keyword>
<proteinExistence type="predicted"/>
<gene>
    <name evidence="4" type="ORF">DZF91_04335</name>
</gene>
<dbReference type="InterPro" id="IPR011047">
    <property type="entry name" value="Quinoprotein_ADH-like_sf"/>
</dbReference>
<feature type="domain" description="Pyrrolo-quinoline quinone repeat" evidence="3">
    <location>
        <begin position="204"/>
        <end position="327"/>
    </location>
</feature>
<dbReference type="Gene3D" id="2.130.10.10">
    <property type="entry name" value="YVTN repeat-like/Quinoprotein amine dehydrogenase"/>
    <property type="match status" value="1"/>
</dbReference>
<sequence length="738" mass="76468">MQQHRRESGRIGDLGPPHEDLQRLQQMLGVGCPGGPRLVAVPAQRGLGRPREQGQRRVVRQVGPGGVPGRPAREGPHVGSFPAAAAPVWRRGGRAVVAEAWWHGRGGAAGRARVVTSNLRECPVVVRIRQRGVAVATAVVLALAGTVAARYLLTDGLVRHTVTADPVADQPRLGPPPGPLTTAWTRTVPLRRAAVAGHDTVAHEVADGQVVTAAGGGLSVRDARTGALRWEYRRSGWSLLGWTATGGRLVAFLQRDGHPGEHEFLGFDALSGGLLWRGSDGRPATVARGTLHWPSGSDIVLTASLDRRELSGRSAVNGVRRWTLRLPEGCRLYEDAPEPSGASADLAALALDCRGRSHLLAVRPATGALLWDRVLGTDEAPEVAVRGRAVLAADGAALRLYDAEGDQTAVWNDPDACGAGMCPSALSGGLLVLVRAGDAGDGGRTEAVDLRSGRVVWSRATPAYAALTEAGGRLYALRPRLSDGLLPAGVDLISPASGAAVTAPLPFAVDPDLVGVRPWMAAAGGLLYISVPEAAPRPSGAARLVAVRGAPAGRGPAELDGVPPATWPDACELLKPADLVTARLPVRRGAPVRARIASVRLPKPVACEYDLQDVPSPEPSPSTAPKPSAPSTAATPSPVPSGAAGVMPPASDGATVSVRWVAPDAAAAAGLLSSLETTQAQARRRTDLAADDAYELGPSAGTIALRVRRYIVVVDATRPPGAAAHLARAVAQNLRALP</sequence>
<name>A0A372JSS5_9ACTN</name>
<feature type="compositionally biased region" description="Pro residues" evidence="1">
    <location>
        <begin position="616"/>
        <end position="628"/>
    </location>
</feature>
<organism evidence="4 5">
    <name type="scientific">Actinomadura logoneensis</name>
    <dbReference type="NCBI Taxonomy" id="2293572"/>
    <lineage>
        <taxon>Bacteria</taxon>
        <taxon>Bacillati</taxon>
        <taxon>Actinomycetota</taxon>
        <taxon>Actinomycetes</taxon>
        <taxon>Streptosporangiales</taxon>
        <taxon>Thermomonosporaceae</taxon>
        <taxon>Actinomadura</taxon>
    </lineage>
</organism>
<comment type="caution">
    <text evidence="4">The sequence shown here is derived from an EMBL/GenBank/DDBJ whole genome shotgun (WGS) entry which is preliminary data.</text>
</comment>
<dbReference type="PANTHER" id="PTHR34512">
    <property type="entry name" value="CELL SURFACE PROTEIN"/>
    <property type="match status" value="1"/>
</dbReference>
<evidence type="ECO:0000256" key="2">
    <source>
        <dbReference type="SAM" id="Phobius"/>
    </source>
</evidence>
<accession>A0A372JSS5</accession>
<keyword evidence="2" id="KW-0472">Membrane</keyword>
<dbReference type="Pfam" id="PF13360">
    <property type="entry name" value="PQQ_2"/>
    <property type="match status" value="2"/>
</dbReference>
<keyword evidence="5" id="KW-1185">Reference proteome</keyword>